<dbReference type="InterPro" id="IPR036291">
    <property type="entry name" value="NAD(P)-bd_dom_sf"/>
</dbReference>
<comment type="caution">
    <text evidence="3">The sequence shown here is derived from an EMBL/GenBank/DDBJ whole genome shotgun (WGS) entry which is preliminary data.</text>
</comment>
<sequence>MYPEFADTTALITGGGTGIGRAAALALAAGGCTVTVSGRTEQTLVETVEQIEAAGGKARYAVADVSDEEAIQRAVRIAIGDSGRLDFGVNSAGISGGDNLKPFAEYSTEMFDRMIAVDLRGTFLAMKHELRQMATQGFGAIANIASGTSLVGVPGFAGYVAAKHGVAGLTKVAALDYGAQHIRVNAIAAGLVETPLIAEGRSPEIQAARIAAHPLGRIARPEEIADAVLYLLSSRSTFVTGVTMPVDGGYVAR</sequence>
<dbReference type="SUPFAM" id="SSF51735">
    <property type="entry name" value="NAD(P)-binding Rossmann-fold domains"/>
    <property type="match status" value="1"/>
</dbReference>
<name>A0ABP8DT60_9ACTN</name>
<dbReference type="Gene3D" id="3.40.50.720">
    <property type="entry name" value="NAD(P)-binding Rossmann-like Domain"/>
    <property type="match status" value="1"/>
</dbReference>
<comment type="similarity">
    <text evidence="1">Belongs to the short-chain dehydrogenases/reductases (SDR) family.</text>
</comment>
<organism evidence="3 4">
    <name type="scientific">Dactylosporangium darangshiense</name>
    <dbReference type="NCBI Taxonomy" id="579108"/>
    <lineage>
        <taxon>Bacteria</taxon>
        <taxon>Bacillati</taxon>
        <taxon>Actinomycetota</taxon>
        <taxon>Actinomycetes</taxon>
        <taxon>Micromonosporales</taxon>
        <taxon>Micromonosporaceae</taxon>
        <taxon>Dactylosporangium</taxon>
    </lineage>
</organism>
<protein>
    <submittedName>
        <fullName evidence="3">SDR family oxidoreductase</fullName>
    </submittedName>
</protein>
<dbReference type="RefSeq" id="WP_345141873.1">
    <property type="nucleotide sequence ID" value="NZ_BAABAT010000061.1"/>
</dbReference>
<dbReference type="PANTHER" id="PTHR24321:SF8">
    <property type="entry name" value="ESTRADIOL 17-BETA-DEHYDROGENASE 8-RELATED"/>
    <property type="match status" value="1"/>
</dbReference>
<evidence type="ECO:0000313" key="3">
    <source>
        <dbReference type="EMBL" id="GAA4263129.1"/>
    </source>
</evidence>
<gene>
    <name evidence="3" type="ORF">GCM10022255_104880</name>
</gene>
<dbReference type="PROSITE" id="PS00061">
    <property type="entry name" value="ADH_SHORT"/>
    <property type="match status" value="1"/>
</dbReference>
<dbReference type="Proteomes" id="UP001500620">
    <property type="component" value="Unassembled WGS sequence"/>
</dbReference>
<evidence type="ECO:0000256" key="2">
    <source>
        <dbReference type="ARBA" id="ARBA00023002"/>
    </source>
</evidence>
<evidence type="ECO:0000256" key="1">
    <source>
        <dbReference type="ARBA" id="ARBA00006484"/>
    </source>
</evidence>
<keyword evidence="4" id="KW-1185">Reference proteome</keyword>
<dbReference type="InterPro" id="IPR002347">
    <property type="entry name" value="SDR_fam"/>
</dbReference>
<dbReference type="PRINTS" id="PR00080">
    <property type="entry name" value="SDRFAMILY"/>
</dbReference>
<reference evidence="4" key="1">
    <citation type="journal article" date="2019" name="Int. J. Syst. Evol. Microbiol.">
        <title>The Global Catalogue of Microorganisms (GCM) 10K type strain sequencing project: providing services to taxonomists for standard genome sequencing and annotation.</title>
        <authorList>
            <consortium name="The Broad Institute Genomics Platform"/>
            <consortium name="The Broad Institute Genome Sequencing Center for Infectious Disease"/>
            <person name="Wu L."/>
            <person name="Ma J."/>
        </authorList>
    </citation>
    <scope>NUCLEOTIDE SEQUENCE [LARGE SCALE GENOMIC DNA]</scope>
    <source>
        <strain evidence="4">JCM 17441</strain>
    </source>
</reference>
<keyword evidence="2" id="KW-0560">Oxidoreductase</keyword>
<dbReference type="PRINTS" id="PR00081">
    <property type="entry name" value="GDHRDH"/>
</dbReference>
<evidence type="ECO:0000313" key="4">
    <source>
        <dbReference type="Proteomes" id="UP001500620"/>
    </source>
</evidence>
<dbReference type="PANTHER" id="PTHR24321">
    <property type="entry name" value="DEHYDROGENASES, SHORT CHAIN"/>
    <property type="match status" value="1"/>
</dbReference>
<accession>A0ABP8DT60</accession>
<dbReference type="Pfam" id="PF13561">
    <property type="entry name" value="adh_short_C2"/>
    <property type="match status" value="1"/>
</dbReference>
<dbReference type="EMBL" id="BAABAT010000061">
    <property type="protein sequence ID" value="GAA4263129.1"/>
    <property type="molecule type" value="Genomic_DNA"/>
</dbReference>
<dbReference type="InterPro" id="IPR020904">
    <property type="entry name" value="Sc_DH/Rdtase_CS"/>
</dbReference>
<proteinExistence type="inferred from homology"/>
<dbReference type="CDD" id="cd05233">
    <property type="entry name" value="SDR_c"/>
    <property type="match status" value="1"/>
</dbReference>